<dbReference type="CDD" id="cd05403">
    <property type="entry name" value="NT_KNTase_like"/>
    <property type="match status" value="1"/>
</dbReference>
<evidence type="ECO:0000259" key="1">
    <source>
        <dbReference type="Pfam" id="PF18765"/>
    </source>
</evidence>
<evidence type="ECO:0000313" key="3">
    <source>
        <dbReference type="Proteomes" id="UP000009071"/>
    </source>
</evidence>
<keyword evidence="3" id="KW-1185">Reference proteome</keyword>
<name>C4XQT4_SOLM1</name>
<dbReference type="AlphaFoldDB" id="C4XQT4"/>
<dbReference type="Pfam" id="PF18765">
    <property type="entry name" value="Polbeta"/>
    <property type="match status" value="1"/>
</dbReference>
<gene>
    <name evidence="2" type="ordered locus">DMR_43270</name>
</gene>
<dbReference type="SUPFAM" id="SSF81301">
    <property type="entry name" value="Nucleotidyltransferase"/>
    <property type="match status" value="1"/>
</dbReference>
<dbReference type="InterPro" id="IPR043519">
    <property type="entry name" value="NT_sf"/>
</dbReference>
<accession>C4XQT4</accession>
<dbReference type="OrthoDB" id="5363772at2"/>
<dbReference type="HOGENOM" id="CLU_130257_5_1_7"/>
<proteinExistence type="predicted"/>
<dbReference type="KEGG" id="dma:DMR_43270"/>
<dbReference type="EMBL" id="AP010904">
    <property type="protein sequence ID" value="BAH77818.1"/>
    <property type="molecule type" value="Genomic_DNA"/>
</dbReference>
<organism evidence="2 3">
    <name type="scientific">Solidesulfovibrio magneticus (strain ATCC 700980 / DSM 13731 / RS-1)</name>
    <name type="common">Desulfovibrio magneticus</name>
    <dbReference type="NCBI Taxonomy" id="573370"/>
    <lineage>
        <taxon>Bacteria</taxon>
        <taxon>Pseudomonadati</taxon>
        <taxon>Thermodesulfobacteriota</taxon>
        <taxon>Desulfovibrionia</taxon>
        <taxon>Desulfovibrionales</taxon>
        <taxon>Desulfovibrionaceae</taxon>
        <taxon>Solidesulfovibrio</taxon>
    </lineage>
</organism>
<dbReference type="RefSeq" id="WP_015862938.1">
    <property type="nucleotide sequence ID" value="NC_012796.1"/>
</dbReference>
<sequence>MPFGLGEQTLARIRAVLAAHPAVEQAVLYGSRAKGTHKPGSDIDLTLCGEALTPRELSRIAEALDALDLPYVIDLSAFGQLHHAALREHIERVGVVIYARTPDGGS</sequence>
<dbReference type="Proteomes" id="UP000009071">
    <property type="component" value="Chromosome"/>
</dbReference>
<dbReference type="InterPro" id="IPR041633">
    <property type="entry name" value="Polbeta"/>
</dbReference>
<reference evidence="2 3" key="1">
    <citation type="journal article" date="2009" name="Genome Res.">
        <title>Whole genome sequence of Desulfovibrio magneticus strain RS-1 revealed common gene clusters in magnetotactic bacteria.</title>
        <authorList>
            <person name="Nakazawa H."/>
            <person name="Arakaki A."/>
            <person name="Narita-Yamada S."/>
            <person name="Yashiro I."/>
            <person name="Jinno K."/>
            <person name="Aoki N."/>
            <person name="Tsuruyama A."/>
            <person name="Okamura Y."/>
            <person name="Tanikawa S."/>
            <person name="Fujita N."/>
            <person name="Takeyama H."/>
            <person name="Matsunaga T."/>
        </authorList>
    </citation>
    <scope>NUCLEOTIDE SEQUENCE [LARGE SCALE GENOMIC DNA]</scope>
    <source>
        <strain evidence="3">ATCC 700980 / DSM 13731 / RS-1</strain>
    </source>
</reference>
<dbReference type="Gene3D" id="3.30.460.10">
    <property type="entry name" value="Beta Polymerase, domain 2"/>
    <property type="match status" value="1"/>
</dbReference>
<dbReference type="STRING" id="573370.DMR_43270"/>
<feature type="domain" description="Polymerase beta nucleotidyltransferase" evidence="1">
    <location>
        <begin position="13"/>
        <end position="101"/>
    </location>
</feature>
<evidence type="ECO:0000313" key="2">
    <source>
        <dbReference type="EMBL" id="BAH77818.1"/>
    </source>
</evidence>
<protein>
    <recommendedName>
        <fullName evidence="1">Polymerase beta nucleotidyltransferase domain-containing protein</fullName>
    </recommendedName>
</protein>
<dbReference type="eggNOG" id="COG1708">
    <property type="taxonomic scope" value="Bacteria"/>
</dbReference>